<keyword evidence="2 5" id="KW-0812">Transmembrane</keyword>
<dbReference type="RefSeq" id="WP_158157888.1">
    <property type="nucleotide sequence ID" value="NZ_CP056030.1"/>
</dbReference>
<keyword evidence="1" id="KW-1003">Cell membrane</keyword>
<dbReference type="EMBL" id="CP056030">
    <property type="protein sequence ID" value="QKZ05141.1"/>
    <property type="molecule type" value="Genomic_DNA"/>
</dbReference>
<dbReference type="AlphaFoldDB" id="A0A7D5DA14"/>
<dbReference type="Pfam" id="PF07869">
    <property type="entry name" value="DUF1656"/>
    <property type="match status" value="1"/>
</dbReference>
<sequence>MPRELMFLELYLPTLLLLLAVGALLTWSLDRLLIALNLYRFFWHAPLVRLSLFICLFSALALTVYR</sequence>
<feature type="transmembrane region" description="Helical" evidence="5">
    <location>
        <begin position="41"/>
        <end position="65"/>
    </location>
</feature>
<evidence type="ECO:0000256" key="1">
    <source>
        <dbReference type="ARBA" id="ARBA00022475"/>
    </source>
</evidence>
<evidence type="ECO:0000256" key="2">
    <source>
        <dbReference type="ARBA" id="ARBA00022692"/>
    </source>
</evidence>
<keyword evidence="4 5" id="KW-0472">Membrane</keyword>
<name>A0A7D5DA14_9PSED</name>
<feature type="transmembrane region" description="Helical" evidence="5">
    <location>
        <begin position="7"/>
        <end position="29"/>
    </location>
</feature>
<evidence type="ECO:0000256" key="3">
    <source>
        <dbReference type="ARBA" id="ARBA00022989"/>
    </source>
</evidence>
<evidence type="ECO:0000313" key="7">
    <source>
        <dbReference type="Proteomes" id="UP000509568"/>
    </source>
</evidence>
<protein>
    <submittedName>
        <fullName evidence="6">DUF1656 domain-containing protein</fullName>
    </submittedName>
</protein>
<evidence type="ECO:0000313" key="6">
    <source>
        <dbReference type="EMBL" id="QKZ05141.1"/>
    </source>
</evidence>
<accession>A0A7D5DA14</accession>
<dbReference type="KEGG" id="pez:HWQ56_15625"/>
<organism evidence="6 7">
    <name type="scientific">Pseudomonas eucalypticola</name>
    <dbReference type="NCBI Taxonomy" id="2599595"/>
    <lineage>
        <taxon>Bacteria</taxon>
        <taxon>Pseudomonadati</taxon>
        <taxon>Pseudomonadota</taxon>
        <taxon>Gammaproteobacteria</taxon>
        <taxon>Pseudomonadales</taxon>
        <taxon>Pseudomonadaceae</taxon>
        <taxon>Pseudomonas</taxon>
    </lineage>
</organism>
<reference evidence="6 7" key="1">
    <citation type="submission" date="2020-06" db="EMBL/GenBank/DDBJ databases">
        <title>Pseudomonas eucalypticola sp. nov., an endophyte of Eucalyptus dunnii leaves with biocontrol ability of eucalyptus leaf blight.</title>
        <authorList>
            <person name="Liu Y."/>
            <person name="Song Z."/>
            <person name="Zeng H."/>
            <person name="Lu M."/>
            <person name="Wang X."/>
            <person name="Lian X."/>
            <person name="Zhang Q."/>
        </authorList>
    </citation>
    <scope>NUCLEOTIDE SEQUENCE [LARGE SCALE GENOMIC DNA]</scope>
    <source>
        <strain evidence="6 7">NP-1</strain>
    </source>
</reference>
<proteinExistence type="predicted"/>
<evidence type="ECO:0000256" key="4">
    <source>
        <dbReference type="ARBA" id="ARBA00023136"/>
    </source>
</evidence>
<dbReference type="Proteomes" id="UP000509568">
    <property type="component" value="Chromosome"/>
</dbReference>
<keyword evidence="3 5" id="KW-1133">Transmembrane helix</keyword>
<evidence type="ECO:0000256" key="5">
    <source>
        <dbReference type="SAM" id="Phobius"/>
    </source>
</evidence>
<keyword evidence="7" id="KW-1185">Reference proteome</keyword>
<dbReference type="InterPro" id="IPR012451">
    <property type="entry name" value="DUF1656"/>
</dbReference>
<gene>
    <name evidence="6" type="ORF">HWQ56_15625</name>
</gene>